<dbReference type="AlphaFoldDB" id="A0A7J9FQL9"/>
<reference evidence="1 2" key="1">
    <citation type="journal article" date="2019" name="Genome Biol. Evol.">
        <title>Insights into the evolution of the New World diploid cottons (Gossypium, subgenus Houzingenia) based on genome sequencing.</title>
        <authorList>
            <person name="Grover C.E."/>
            <person name="Arick M.A. 2nd"/>
            <person name="Thrash A."/>
            <person name="Conover J.L."/>
            <person name="Sanders W.S."/>
            <person name="Peterson D.G."/>
            <person name="Frelichowski J.E."/>
            <person name="Scheffler J.A."/>
            <person name="Scheffler B.E."/>
            <person name="Wendel J.F."/>
        </authorList>
    </citation>
    <scope>NUCLEOTIDE SEQUENCE [LARGE SCALE GENOMIC DNA]</scope>
    <source>
        <strain evidence="1">8</strain>
        <tissue evidence="1">Leaf</tissue>
    </source>
</reference>
<organism evidence="1 2">
    <name type="scientific">Gossypium trilobum</name>
    <dbReference type="NCBI Taxonomy" id="34281"/>
    <lineage>
        <taxon>Eukaryota</taxon>
        <taxon>Viridiplantae</taxon>
        <taxon>Streptophyta</taxon>
        <taxon>Embryophyta</taxon>
        <taxon>Tracheophyta</taxon>
        <taxon>Spermatophyta</taxon>
        <taxon>Magnoliopsida</taxon>
        <taxon>eudicotyledons</taxon>
        <taxon>Gunneridae</taxon>
        <taxon>Pentapetalae</taxon>
        <taxon>rosids</taxon>
        <taxon>malvids</taxon>
        <taxon>Malvales</taxon>
        <taxon>Malvaceae</taxon>
        <taxon>Malvoideae</taxon>
        <taxon>Gossypium</taxon>
    </lineage>
</organism>
<sequence>MEKTIAALVETSIVKWLLLKMLFIKQPVNLDITISLIMTNLLPYKQKIKPLGKMLKQLQILLKK</sequence>
<name>A0A7J9FQL9_9ROSI</name>
<dbReference type="EMBL" id="JABEZW010226135">
    <property type="protein sequence ID" value="MBA0787590.1"/>
    <property type="molecule type" value="Genomic_DNA"/>
</dbReference>
<comment type="caution">
    <text evidence="1">The sequence shown here is derived from an EMBL/GenBank/DDBJ whole genome shotgun (WGS) entry which is preliminary data.</text>
</comment>
<gene>
    <name evidence="1" type="ORF">Gotri_025855</name>
</gene>
<dbReference type="Proteomes" id="UP000593568">
    <property type="component" value="Unassembled WGS sequence"/>
</dbReference>
<evidence type="ECO:0000313" key="2">
    <source>
        <dbReference type="Proteomes" id="UP000593568"/>
    </source>
</evidence>
<accession>A0A7J9FQL9</accession>
<keyword evidence="2" id="KW-1185">Reference proteome</keyword>
<proteinExistence type="predicted"/>
<protein>
    <submittedName>
        <fullName evidence="1">Uncharacterized protein</fullName>
    </submittedName>
</protein>
<evidence type="ECO:0000313" key="1">
    <source>
        <dbReference type="EMBL" id="MBA0787590.1"/>
    </source>
</evidence>